<gene>
    <name evidence="1" type="ORF">FRZ06_08190</name>
</gene>
<proteinExistence type="predicted"/>
<keyword evidence="1" id="KW-0645">Protease</keyword>
<sequence>MRLIRSNPLAVFFLLYMAYQSFMSGQFDNPTSWFMAKLYLLPAILIGLSFHEFAHAAAAYALGDQTPKLQGRVTVNPIAHVDPFGFIALIFIGFGWGRPVQVNPMNFKNMRRDGVIVDLAGVTMNFILAILFAGVFKLMIIWNPAFMGTYMGSVVVELIYNIIMINIVLMLFNLLPVPPLDGFGIITEVFDLRKRSFYYQLYNNGFVILLLLMMFDVTEKVLVPAVGFVLRFVFSIYGLA</sequence>
<dbReference type="EMBL" id="CP042469">
    <property type="protein sequence ID" value="QOX63330.1"/>
    <property type="molecule type" value="Genomic_DNA"/>
</dbReference>
<protein>
    <submittedName>
        <fullName evidence="1">Site-2 protease family protein</fullName>
    </submittedName>
</protein>
<reference evidence="1" key="1">
    <citation type="submission" date="2019-08" db="EMBL/GenBank/DDBJ databases">
        <title>Genome sequence of Clostridiales bacterium MT110.</title>
        <authorList>
            <person name="Cao J."/>
        </authorList>
    </citation>
    <scope>NUCLEOTIDE SEQUENCE</scope>
    <source>
        <strain evidence="1">MT110</strain>
    </source>
</reference>
<evidence type="ECO:0000313" key="1">
    <source>
        <dbReference type="EMBL" id="QOX63330.1"/>
    </source>
</evidence>
<evidence type="ECO:0000313" key="2">
    <source>
        <dbReference type="Proteomes" id="UP000594014"/>
    </source>
</evidence>
<name>A0ACD1AAU1_9FIRM</name>
<dbReference type="Proteomes" id="UP000594014">
    <property type="component" value="Chromosome"/>
</dbReference>
<keyword evidence="2" id="KW-1185">Reference proteome</keyword>
<keyword evidence="1" id="KW-0378">Hydrolase</keyword>
<organism evidence="1 2">
    <name type="scientific">Anoxybacterium hadale</name>
    <dbReference type="NCBI Taxonomy" id="3408580"/>
    <lineage>
        <taxon>Bacteria</taxon>
        <taxon>Bacillati</taxon>
        <taxon>Bacillota</taxon>
        <taxon>Clostridia</taxon>
        <taxon>Peptostreptococcales</taxon>
        <taxon>Anaerovoracaceae</taxon>
        <taxon>Anoxybacterium</taxon>
    </lineage>
</organism>
<accession>A0ACD1AAU1</accession>